<accession>A0A183S8M2</accession>
<feature type="region of interest" description="Disordered" evidence="2">
    <location>
        <begin position="45"/>
        <end position="99"/>
    </location>
</feature>
<organism evidence="6">
    <name type="scientific">Schistocephalus solidus</name>
    <name type="common">Tapeworm</name>
    <dbReference type="NCBI Taxonomy" id="70667"/>
    <lineage>
        <taxon>Eukaryota</taxon>
        <taxon>Metazoa</taxon>
        <taxon>Spiralia</taxon>
        <taxon>Lophotrochozoa</taxon>
        <taxon>Platyhelminthes</taxon>
        <taxon>Cestoda</taxon>
        <taxon>Eucestoda</taxon>
        <taxon>Diphyllobothriidea</taxon>
        <taxon>Diphyllobothriidae</taxon>
        <taxon>Schistocephalus</taxon>
    </lineage>
</organism>
<gene>
    <name evidence="4" type="ORF">SSLN_LOCUS570</name>
</gene>
<dbReference type="OrthoDB" id="8922241at2759"/>
<dbReference type="WBParaSite" id="SSLN_0000059501-mRNA-1">
    <property type="protein sequence ID" value="SSLN_0000059501-mRNA-1"/>
    <property type="gene ID" value="SSLN_0000059501"/>
</dbReference>
<protein>
    <submittedName>
        <fullName evidence="6">C2H2-type domain-containing protein</fullName>
    </submittedName>
</protein>
<dbReference type="AlphaFoldDB" id="A0A183S8M2"/>
<dbReference type="Proteomes" id="UP000275846">
    <property type="component" value="Unassembled WGS sequence"/>
</dbReference>
<keyword evidence="5" id="KW-1185">Reference proteome</keyword>
<dbReference type="EMBL" id="UYSU01000454">
    <property type="protein sequence ID" value="VDL85824.1"/>
    <property type="molecule type" value="Genomic_DNA"/>
</dbReference>
<feature type="compositionally biased region" description="Polar residues" evidence="2">
    <location>
        <begin position="81"/>
        <end position="99"/>
    </location>
</feature>
<keyword evidence="1" id="KW-0479">Metal-binding</keyword>
<name>A0A183S8M2_SCHSO</name>
<dbReference type="InterPro" id="IPR013087">
    <property type="entry name" value="Znf_C2H2_type"/>
</dbReference>
<keyword evidence="1" id="KW-0863">Zinc-finger</keyword>
<evidence type="ECO:0000313" key="6">
    <source>
        <dbReference type="WBParaSite" id="SSLN_0000059501-mRNA-1"/>
    </source>
</evidence>
<evidence type="ECO:0000259" key="3">
    <source>
        <dbReference type="PROSITE" id="PS50157"/>
    </source>
</evidence>
<dbReference type="PROSITE" id="PS50157">
    <property type="entry name" value="ZINC_FINGER_C2H2_2"/>
    <property type="match status" value="1"/>
</dbReference>
<sequence>MPVVNAPVAAYYCVPKSHRLLLEFGFFPAATSQATVSGVVWASTPSMSGSQTSQLPPLKTSYSGGDSNPERPVGKEDGASRSGTGALQDSPTITPGINSVTPTIIETTSLYSSPVTSTTAITTAFAFTTTTTTIGDEDSLLNCPLFDHSLTSRIGLDGHLRIHRTGTGEPVPGVPTNSRDRRIHCTHCHRAFTNRMSLFGQMRIHDSEINKNAVNTDTPSKLSTPDILTATAAPTNINDIFQPLPVPHRRLLVKLEALGIQPPLLDFIGSYLYNRSQNVLVALPTLDYLDTFLRFCNPDDGLKVKLMIKAGSDGFASLIGGLCSRQGRISMMIS</sequence>
<feature type="compositionally biased region" description="Basic and acidic residues" evidence="2">
    <location>
        <begin position="68"/>
        <end position="79"/>
    </location>
</feature>
<proteinExistence type="predicted"/>
<keyword evidence="1" id="KW-0862">Zinc</keyword>
<dbReference type="GO" id="GO:0008270">
    <property type="term" value="F:zinc ion binding"/>
    <property type="evidence" value="ECO:0007669"/>
    <property type="project" value="UniProtKB-KW"/>
</dbReference>
<evidence type="ECO:0000256" key="1">
    <source>
        <dbReference type="PROSITE-ProRule" id="PRU00042"/>
    </source>
</evidence>
<evidence type="ECO:0000313" key="4">
    <source>
        <dbReference type="EMBL" id="VDL85824.1"/>
    </source>
</evidence>
<dbReference type="Gene3D" id="3.30.160.60">
    <property type="entry name" value="Classic Zinc Finger"/>
    <property type="match status" value="1"/>
</dbReference>
<reference evidence="6" key="1">
    <citation type="submission" date="2016-06" db="UniProtKB">
        <authorList>
            <consortium name="WormBaseParasite"/>
        </authorList>
    </citation>
    <scope>IDENTIFICATION</scope>
</reference>
<evidence type="ECO:0000313" key="5">
    <source>
        <dbReference type="Proteomes" id="UP000275846"/>
    </source>
</evidence>
<evidence type="ECO:0000256" key="2">
    <source>
        <dbReference type="SAM" id="MobiDB-lite"/>
    </source>
</evidence>
<feature type="compositionally biased region" description="Polar residues" evidence="2">
    <location>
        <begin position="45"/>
        <end position="66"/>
    </location>
</feature>
<feature type="domain" description="C2H2-type" evidence="3">
    <location>
        <begin position="183"/>
        <end position="210"/>
    </location>
</feature>
<reference evidence="4 5" key="2">
    <citation type="submission" date="2018-11" db="EMBL/GenBank/DDBJ databases">
        <authorList>
            <consortium name="Pathogen Informatics"/>
        </authorList>
    </citation>
    <scope>NUCLEOTIDE SEQUENCE [LARGE SCALE GENOMIC DNA]</scope>
    <source>
        <strain evidence="4 5">NST_G2</strain>
    </source>
</reference>